<dbReference type="GO" id="GO:0005634">
    <property type="term" value="C:nucleus"/>
    <property type="evidence" value="ECO:0007669"/>
    <property type="project" value="UniProtKB-SubCell"/>
</dbReference>
<evidence type="ECO:0000256" key="1">
    <source>
        <dbReference type="ARBA" id="ARBA00004123"/>
    </source>
</evidence>
<dbReference type="GO" id="GO:0008270">
    <property type="term" value="F:zinc ion binding"/>
    <property type="evidence" value="ECO:0007669"/>
    <property type="project" value="InterPro"/>
</dbReference>
<proteinExistence type="predicted"/>
<dbReference type="AlphaFoldDB" id="A0A8S1LGI9"/>
<feature type="coiled-coil region" evidence="3">
    <location>
        <begin position="254"/>
        <end position="306"/>
    </location>
</feature>
<evidence type="ECO:0000256" key="4">
    <source>
        <dbReference type="SAM" id="MobiDB-lite"/>
    </source>
</evidence>
<keyword evidence="7" id="KW-1185">Reference proteome</keyword>
<gene>
    <name evidence="6" type="ORF">PSON_ATCC_30995.1.T0220150</name>
</gene>
<dbReference type="Proteomes" id="UP000692954">
    <property type="component" value="Unassembled WGS sequence"/>
</dbReference>
<dbReference type="Pfam" id="PF07967">
    <property type="entry name" value="zf-C3HC"/>
    <property type="match status" value="1"/>
</dbReference>
<dbReference type="InterPro" id="IPR001370">
    <property type="entry name" value="BIR_rpt"/>
</dbReference>
<sequence>MYKQYFDEYCERLSTYDFLNWPYRDSKLKPSKMAQMGYFCHEDYLQCYSCQQKLIIDDLKLPGDVILERALKLHESDCQAMAINFKITQEFLHSYGMAYYDECLASWKETMEVKKTYLDKVPNNFHFLVQNSKQVLAIFGWIKHDQLLLCKYCGRKCEIQEEDFDVFYEHRYFCKWVNEGKNIKYGYLIVLQQLRDQSIQNKFDIKENIHETDQDIVRKTLIQQSEEIIQINLLRQAELQKAKAFMNGCQEQLVKRKRFDLQELQLEREEFELELSKRVKLQKEKIEEKNKERLLINNQISDQEDESDIQDNNIQQNQKIKNNNLQQEDQLVVGNLQTIEQDNSNLETPQQQIENEKNQIDSNLIQGEFLQQQQDIQIQNEHIYTPEKAEQLILQFDQENKIEEDLGFIQVPKQIEKEDLQPEQHELINEQDDKKENTNLSVQINENFEIEQNNKLIIQNENQHQTDQIQKQQNLEVQNCQDQNAQDDNCNQKEIIENIQEPQIQKNQEIEIEQEINEPIPLDEQQEFNKEIGRQKQNEDQEINEVQKQIDNNENDKNENQMLGDLPQINAIDREEENDQQNKENLIQLQENQIQEKNEESMKNIPQGQEENEENKQRLEEENKIETIINLEEQIAARQQDDQEIEQEQEQEQQVQNLNEIEAQENNLEKN</sequence>
<organism evidence="6 7">
    <name type="scientific">Paramecium sonneborni</name>
    <dbReference type="NCBI Taxonomy" id="65129"/>
    <lineage>
        <taxon>Eukaryota</taxon>
        <taxon>Sar</taxon>
        <taxon>Alveolata</taxon>
        <taxon>Ciliophora</taxon>
        <taxon>Intramacronucleata</taxon>
        <taxon>Oligohymenophorea</taxon>
        <taxon>Peniculida</taxon>
        <taxon>Parameciidae</taxon>
        <taxon>Paramecium</taxon>
    </lineage>
</organism>
<evidence type="ECO:0000313" key="7">
    <source>
        <dbReference type="Proteomes" id="UP000692954"/>
    </source>
</evidence>
<feature type="compositionally biased region" description="Acidic residues" evidence="4">
    <location>
        <begin position="642"/>
        <end position="651"/>
    </location>
</feature>
<dbReference type="OrthoDB" id="310062at2759"/>
<name>A0A8S1LGI9_9CILI</name>
<evidence type="ECO:0000256" key="2">
    <source>
        <dbReference type="ARBA" id="ARBA00023242"/>
    </source>
</evidence>
<dbReference type="EMBL" id="CAJJDN010000022">
    <property type="protein sequence ID" value="CAD8066870.1"/>
    <property type="molecule type" value="Genomic_DNA"/>
</dbReference>
<feature type="compositionally biased region" description="Basic and acidic residues" evidence="4">
    <location>
        <begin position="614"/>
        <end position="625"/>
    </location>
</feature>
<feature type="domain" description="C3HC-type" evidence="5">
    <location>
        <begin position="7"/>
        <end position="63"/>
    </location>
</feature>
<comment type="subcellular location">
    <subcellularLocation>
        <location evidence="1">Nucleus</location>
    </subcellularLocation>
</comment>
<evidence type="ECO:0000313" key="6">
    <source>
        <dbReference type="EMBL" id="CAD8066870.1"/>
    </source>
</evidence>
<protein>
    <recommendedName>
        <fullName evidence="5">C3HC-type domain-containing protein</fullName>
    </recommendedName>
</protein>
<feature type="region of interest" description="Disordered" evidence="4">
    <location>
        <begin position="596"/>
        <end position="671"/>
    </location>
</feature>
<dbReference type="SMART" id="SM00238">
    <property type="entry name" value="BIR"/>
    <property type="match status" value="1"/>
</dbReference>
<keyword evidence="2" id="KW-0539">Nucleus</keyword>
<comment type="caution">
    <text evidence="6">The sequence shown here is derived from an EMBL/GenBank/DDBJ whole genome shotgun (WGS) entry which is preliminary data.</text>
</comment>
<dbReference type="InterPro" id="IPR012935">
    <property type="entry name" value="NuBaID_N"/>
</dbReference>
<keyword evidence="3" id="KW-0175">Coiled coil</keyword>
<dbReference type="PROSITE" id="PS50143">
    <property type="entry name" value="BIR_REPEAT_2"/>
    <property type="match status" value="1"/>
</dbReference>
<reference evidence="6" key="1">
    <citation type="submission" date="2021-01" db="EMBL/GenBank/DDBJ databases">
        <authorList>
            <consortium name="Genoscope - CEA"/>
            <person name="William W."/>
        </authorList>
    </citation>
    <scope>NUCLEOTIDE SEQUENCE</scope>
</reference>
<accession>A0A8S1LGI9</accession>
<feature type="compositionally biased region" description="Low complexity" evidence="4">
    <location>
        <begin position="652"/>
        <end position="661"/>
    </location>
</feature>
<evidence type="ECO:0000256" key="3">
    <source>
        <dbReference type="SAM" id="Coils"/>
    </source>
</evidence>
<evidence type="ECO:0000259" key="5">
    <source>
        <dbReference type="Pfam" id="PF07967"/>
    </source>
</evidence>